<dbReference type="GO" id="GO:0005788">
    <property type="term" value="C:endoplasmic reticulum lumen"/>
    <property type="evidence" value="ECO:0007669"/>
    <property type="project" value="UniProtKB-SubCell"/>
</dbReference>
<accession>A0AAV7XAJ0</accession>
<evidence type="ECO:0000256" key="3">
    <source>
        <dbReference type="ARBA" id="ARBA00010118"/>
    </source>
</evidence>
<comment type="pathway">
    <text evidence="2">Protein modification; protein glycosylation.</text>
</comment>
<proteinExistence type="inferred from homology"/>
<keyword evidence="5" id="KW-0808">Transferase</keyword>
<dbReference type="GO" id="GO:0035251">
    <property type="term" value="F:UDP-glucosyltransferase activity"/>
    <property type="evidence" value="ECO:0007669"/>
    <property type="project" value="TreeGrafter"/>
</dbReference>
<sequence>MWYCSILLISFTVCICRSEFCSNDEGCTQQVVEASSTKYSQEMNEKFFQLQEKISKAFNEYVDCSPFNCSCHSGVIKNDLSKFKNGISTQMIKAAQTRGTKYQIIDHRLYRAKACMFPARCAGVEHFLFKIKAKIPNTEFVLNTRDWPQISKYHNQLQPVLSFSKTDEYHDILYPAWSFWEGGPAIKLYPQGLGRWDRHRDSLRTASERWSWEKKMTVAFFRGSRTTEERDALVILSREEPDLVNARYTKNQAWRSNADTLDAPPAEEVSLEEHCKYKYLFNFRGVAASFRLKHLFLCKSLVFHVGNEWIEFFYPAMKPWVHYVPVKSGATKDEIKQLLNFVMENDAIARRIAEQGHDFIWNHLKMKDVICFWRKLLKQYTKLLKYEPTIDESMIEITHTS</sequence>
<dbReference type="PANTHER" id="PTHR12203">
    <property type="entry name" value="KDEL LYS-ASP-GLU-LEU CONTAINING - RELATED"/>
    <property type="match status" value="1"/>
</dbReference>
<dbReference type="GO" id="GO:0045747">
    <property type="term" value="P:positive regulation of Notch signaling pathway"/>
    <property type="evidence" value="ECO:0007669"/>
    <property type="project" value="TreeGrafter"/>
</dbReference>
<evidence type="ECO:0000313" key="10">
    <source>
        <dbReference type="Proteomes" id="UP001075354"/>
    </source>
</evidence>
<feature type="domain" description="Glycosyl transferase CAP10" evidence="8">
    <location>
        <begin position="134"/>
        <end position="387"/>
    </location>
</feature>
<comment type="function">
    <text evidence="6">Protein O-glucosyltransferase. Catalyzes the reaction that attaches glucose through an O-glycosidic linkage to a conserved serine residue found in the consensus sequence C-X-S-X-[PA]-C in epidermal growth factor-like repeats. Regulates Notch signaling by glucosylating Notch in the ER, glucosylation is required for the correct folding and cleavage of Notch.</text>
</comment>
<evidence type="ECO:0000256" key="5">
    <source>
        <dbReference type="ARBA" id="ARBA00022679"/>
    </source>
</evidence>
<dbReference type="InterPro" id="IPR051091">
    <property type="entry name" value="O-Glucosyltr/Glycosyltrsf_90"/>
</dbReference>
<comment type="similarity">
    <text evidence="3">Belongs to the glycosyltransferase 90 family.</text>
</comment>
<dbReference type="Proteomes" id="UP001075354">
    <property type="component" value="Chromosome 14"/>
</dbReference>
<evidence type="ECO:0000256" key="2">
    <source>
        <dbReference type="ARBA" id="ARBA00004922"/>
    </source>
</evidence>
<dbReference type="AlphaFoldDB" id="A0AAV7XAJ0"/>
<reference evidence="9" key="1">
    <citation type="submission" date="2022-12" db="EMBL/GenBank/DDBJ databases">
        <title>Chromosome-level genome assembly of the bean flower thrips Megalurothrips usitatus.</title>
        <authorList>
            <person name="Ma L."/>
            <person name="Liu Q."/>
            <person name="Li H."/>
            <person name="Cai W."/>
        </authorList>
    </citation>
    <scope>NUCLEOTIDE SEQUENCE</scope>
    <source>
        <strain evidence="9">Cailab_2022a</strain>
    </source>
</reference>
<dbReference type="SMART" id="SM00672">
    <property type="entry name" value="CAP10"/>
    <property type="match status" value="1"/>
</dbReference>
<gene>
    <name evidence="9" type="ORF">ONE63_003625</name>
</gene>
<dbReference type="GO" id="GO:0035252">
    <property type="term" value="F:UDP-xylosyltransferase activity"/>
    <property type="evidence" value="ECO:0007669"/>
    <property type="project" value="TreeGrafter"/>
</dbReference>
<evidence type="ECO:0000259" key="8">
    <source>
        <dbReference type="SMART" id="SM00672"/>
    </source>
</evidence>
<evidence type="ECO:0000256" key="1">
    <source>
        <dbReference type="ARBA" id="ARBA00004319"/>
    </source>
</evidence>
<organism evidence="9 10">
    <name type="scientific">Megalurothrips usitatus</name>
    <name type="common">bean blossom thrips</name>
    <dbReference type="NCBI Taxonomy" id="439358"/>
    <lineage>
        <taxon>Eukaryota</taxon>
        <taxon>Metazoa</taxon>
        <taxon>Ecdysozoa</taxon>
        <taxon>Arthropoda</taxon>
        <taxon>Hexapoda</taxon>
        <taxon>Insecta</taxon>
        <taxon>Pterygota</taxon>
        <taxon>Neoptera</taxon>
        <taxon>Paraneoptera</taxon>
        <taxon>Thysanoptera</taxon>
        <taxon>Terebrantia</taxon>
        <taxon>Thripoidea</taxon>
        <taxon>Thripidae</taxon>
        <taxon>Megalurothrips</taxon>
    </lineage>
</organism>
<evidence type="ECO:0000256" key="7">
    <source>
        <dbReference type="SAM" id="SignalP"/>
    </source>
</evidence>
<name>A0AAV7XAJ0_9NEOP</name>
<evidence type="ECO:0000313" key="9">
    <source>
        <dbReference type="EMBL" id="KAJ1520500.1"/>
    </source>
</evidence>
<comment type="caution">
    <text evidence="9">The sequence shown here is derived from an EMBL/GenBank/DDBJ whole genome shotgun (WGS) entry which is preliminary data.</text>
</comment>
<evidence type="ECO:0000256" key="4">
    <source>
        <dbReference type="ARBA" id="ARBA00022676"/>
    </source>
</evidence>
<protein>
    <recommendedName>
        <fullName evidence="8">Glycosyl transferase CAP10 domain-containing protein</fullName>
    </recommendedName>
</protein>
<dbReference type="EMBL" id="JAPTSV010000014">
    <property type="protein sequence ID" value="KAJ1520500.1"/>
    <property type="molecule type" value="Genomic_DNA"/>
</dbReference>
<comment type="subcellular location">
    <subcellularLocation>
        <location evidence="1">Endoplasmic reticulum lumen</location>
    </subcellularLocation>
</comment>
<dbReference type="GO" id="GO:0006493">
    <property type="term" value="P:protein O-linked glycosylation"/>
    <property type="evidence" value="ECO:0007669"/>
    <property type="project" value="TreeGrafter"/>
</dbReference>
<dbReference type="Pfam" id="PF05686">
    <property type="entry name" value="Glyco_transf_90"/>
    <property type="match status" value="1"/>
</dbReference>
<keyword evidence="10" id="KW-1185">Reference proteome</keyword>
<feature type="signal peptide" evidence="7">
    <location>
        <begin position="1"/>
        <end position="18"/>
    </location>
</feature>
<keyword evidence="4" id="KW-0328">Glycosyltransferase</keyword>
<dbReference type="InterPro" id="IPR006598">
    <property type="entry name" value="CAP10"/>
</dbReference>
<keyword evidence="7" id="KW-0732">Signal</keyword>
<evidence type="ECO:0000256" key="6">
    <source>
        <dbReference type="ARBA" id="ARBA00045690"/>
    </source>
</evidence>
<feature type="chain" id="PRO_5043552285" description="Glycosyl transferase CAP10 domain-containing protein" evidence="7">
    <location>
        <begin position="19"/>
        <end position="401"/>
    </location>
</feature>
<dbReference type="PANTHER" id="PTHR12203:SF35">
    <property type="entry name" value="PROTEIN O-GLUCOSYLTRANSFERASE 1"/>
    <property type="match status" value="1"/>
</dbReference>